<sequence>MSDLPLSRSITRSVFHNDLTDSEYAAVEAMMKTHGVDIRDVAHIEIKRHKVVYQIFETDENGHRFVDPATGDAAYSEQVYKLGRDV</sequence>
<name>A0A0F8XJD6_9ZZZZ</name>
<organism evidence="1">
    <name type="scientific">marine sediment metagenome</name>
    <dbReference type="NCBI Taxonomy" id="412755"/>
    <lineage>
        <taxon>unclassified sequences</taxon>
        <taxon>metagenomes</taxon>
        <taxon>ecological metagenomes</taxon>
    </lineage>
</organism>
<accession>A0A0F8XJD6</accession>
<dbReference type="AlphaFoldDB" id="A0A0F8XJD6"/>
<proteinExistence type="predicted"/>
<gene>
    <name evidence="1" type="ORF">LCGC14_2938280</name>
</gene>
<protein>
    <submittedName>
        <fullName evidence="1">Uncharacterized protein</fullName>
    </submittedName>
</protein>
<reference evidence="1" key="1">
    <citation type="journal article" date="2015" name="Nature">
        <title>Complex archaea that bridge the gap between prokaryotes and eukaryotes.</title>
        <authorList>
            <person name="Spang A."/>
            <person name="Saw J.H."/>
            <person name="Jorgensen S.L."/>
            <person name="Zaremba-Niedzwiedzka K."/>
            <person name="Martijn J."/>
            <person name="Lind A.E."/>
            <person name="van Eijk R."/>
            <person name="Schleper C."/>
            <person name="Guy L."/>
            <person name="Ettema T.J."/>
        </authorList>
    </citation>
    <scope>NUCLEOTIDE SEQUENCE</scope>
</reference>
<comment type="caution">
    <text evidence="1">The sequence shown here is derived from an EMBL/GenBank/DDBJ whole genome shotgun (WGS) entry which is preliminary data.</text>
</comment>
<evidence type="ECO:0000313" key="1">
    <source>
        <dbReference type="EMBL" id="KKK69013.1"/>
    </source>
</evidence>
<dbReference type="EMBL" id="LAZR01058862">
    <property type="protein sequence ID" value="KKK69013.1"/>
    <property type="molecule type" value="Genomic_DNA"/>
</dbReference>